<reference evidence="1 3" key="1">
    <citation type="submission" date="2020-07" db="EMBL/GenBank/DDBJ databases">
        <title>Diversity of carbapenemase encoding genes among Pseudomonas putida group clinical isolates in a tertiary Brazilian hospital.</title>
        <authorList>
            <person name="Alberto-Lei F."/>
            <person name="Nodari C.S."/>
            <person name="Streling A.P."/>
            <person name="Paulino J.T."/>
            <person name="Bessa-Neto F.O."/>
            <person name="Cayo R."/>
            <person name="Gales A.C."/>
        </authorList>
    </citation>
    <scope>NUCLEOTIDE SEQUENCE [LARGE SCALE GENOMIC DNA]</scope>
    <source>
        <strain evidence="1 3">14802</strain>
    </source>
</reference>
<dbReference type="RefSeq" id="WP_155952690.1">
    <property type="nucleotide sequence ID" value="NZ_BQIL01000003.1"/>
</dbReference>
<evidence type="ECO:0000313" key="1">
    <source>
        <dbReference type="EMBL" id="MBA6067120.1"/>
    </source>
</evidence>
<proteinExistence type="predicted"/>
<organism evidence="1 3">
    <name type="scientific">Pseudomonas mosselii</name>
    <dbReference type="NCBI Taxonomy" id="78327"/>
    <lineage>
        <taxon>Bacteria</taxon>
        <taxon>Pseudomonadati</taxon>
        <taxon>Pseudomonadota</taxon>
        <taxon>Gammaproteobacteria</taxon>
        <taxon>Pseudomonadales</taxon>
        <taxon>Pseudomonadaceae</taxon>
        <taxon>Pseudomonas</taxon>
    </lineage>
</organism>
<dbReference type="EMBL" id="JACGDE010000015">
    <property type="protein sequence ID" value="MBA6067120.1"/>
    <property type="molecule type" value="Genomic_DNA"/>
</dbReference>
<keyword evidence="4" id="KW-1185">Reference proteome</keyword>
<accession>A0A7W2JXX9</accession>
<dbReference type="Proteomes" id="UP000825591">
    <property type="component" value="Chromosome"/>
</dbReference>
<reference evidence="2 4" key="2">
    <citation type="submission" date="2021-08" db="EMBL/GenBank/DDBJ databases">
        <title>Bactericidal Effect of Pseudomonas oryziphila sp. nov., a novel Pseudomonas Species Against Xanthomonas oryzae Reduces Disease Severity of Bacterial Leaf Streak of Rice.</title>
        <authorList>
            <person name="Yang R."/>
            <person name="Li S."/>
            <person name="Li Y."/>
            <person name="Yan Y."/>
            <person name="Fang Y."/>
            <person name="Zou L."/>
            <person name="Chen G."/>
        </authorList>
    </citation>
    <scope>NUCLEOTIDE SEQUENCE [LARGE SCALE GENOMIC DNA]</scope>
    <source>
        <strain evidence="2 4">DSM 17497</strain>
    </source>
</reference>
<evidence type="ECO:0000313" key="2">
    <source>
        <dbReference type="EMBL" id="QZP25228.1"/>
    </source>
</evidence>
<name>A0A7W2JXX9_9PSED</name>
<evidence type="ECO:0000313" key="3">
    <source>
        <dbReference type="Proteomes" id="UP000541770"/>
    </source>
</evidence>
<gene>
    <name evidence="1" type="ORF">H4C75_20500</name>
    <name evidence="2" type="ORF">K5H97_20705</name>
</gene>
<sequence>MNVKLFKPVLISDNWYWQKAFIEITICHRIDAKETATMRQDEEPKSHHG</sequence>
<dbReference type="EMBL" id="CP081966">
    <property type="protein sequence ID" value="QZP25228.1"/>
    <property type="molecule type" value="Genomic_DNA"/>
</dbReference>
<dbReference type="Proteomes" id="UP000541770">
    <property type="component" value="Unassembled WGS sequence"/>
</dbReference>
<evidence type="ECO:0000313" key="4">
    <source>
        <dbReference type="Proteomes" id="UP000825591"/>
    </source>
</evidence>
<dbReference type="AlphaFoldDB" id="A0A7W2JXX9"/>
<protein>
    <submittedName>
        <fullName evidence="1">Uncharacterized protein</fullName>
    </submittedName>
</protein>